<dbReference type="PANTHER" id="PTHR19328">
    <property type="entry name" value="HEDGEHOG-INTERACTING PROTEIN"/>
    <property type="match status" value="1"/>
</dbReference>
<dbReference type="InterPro" id="IPR011042">
    <property type="entry name" value="6-blade_b-propeller_TolB-like"/>
</dbReference>
<dbReference type="Pfam" id="PF07995">
    <property type="entry name" value="GSDH"/>
    <property type="match status" value="1"/>
</dbReference>
<dbReference type="InterPro" id="IPR011041">
    <property type="entry name" value="Quinoprot_gluc/sorb_DH_b-prop"/>
</dbReference>
<dbReference type="PANTHER" id="PTHR19328:SF75">
    <property type="entry name" value="ALDOSE SUGAR DEHYDROGENASE YLII"/>
    <property type="match status" value="1"/>
</dbReference>
<dbReference type="SUPFAM" id="SSF50952">
    <property type="entry name" value="Soluble quinoprotein glucose dehydrogenase"/>
    <property type="match status" value="1"/>
</dbReference>
<dbReference type="EMBL" id="CADCVS010000240">
    <property type="protein sequence ID" value="CAA9498959.1"/>
    <property type="molecule type" value="Genomic_DNA"/>
</dbReference>
<dbReference type="AlphaFoldDB" id="A0A6J4SGP7"/>
<feature type="chain" id="PRO_5038481126" description="Glucose/Sorbosone dehydrogenase domain-containing protein" evidence="1">
    <location>
        <begin position="20"/>
        <end position="385"/>
    </location>
</feature>
<dbReference type="PROSITE" id="PS51257">
    <property type="entry name" value="PROKAR_LIPOPROTEIN"/>
    <property type="match status" value="1"/>
</dbReference>
<accession>A0A6J4SGP7</accession>
<reference evidence="3" key="1">
    <citation type="submission" date="2020-02" db="EMBL/GenBank/DDBJ databases">
        <authorList>
            <person name="Meier V. D."/>
        </authorList>
    </citation>
    <scope>NUCLEOTIDE SEQUENCE</scope>
    <source>
        <strain evidence="3">AVDCRST_MAG30</strain>
    </source>
</reference>
<evidence type="ECO:0000259" key="2">
    <source>
        <dbReference type="Pfam" id="PF07995"/>
    </source>
</evidence>
<name>A0A6J4SGP7_9ACTN</name>
<gene>
    <name evidence="3" type="ORF">AVDCRST_MAG30-1795</name>
</gene>
<evidence type="ECO:0000256" key="1">
    <source>
        <dbReference type="SAM" id="SignalP"/>
    </source>
</evidence>
<dbReference type="InterPro" id="IPR012938">
    <property type="entry name" value="Glc/Sorbosone_DH"/>
</dbReference>
<feature type="domain" description="Glucose/Sorbosone dehydrogenase" evidence="2">
    <location>
        <begin position="43"/>
        <end position="336"/>
    </location>
</feature>
<proteinExistence type="predicted"/>
<evidence type="ECO:0000313" key="3">
    <source>
        <dbReference type="EMBL" id="CAA9498959.1"/>
    </source>
</evidence>
<protein>
    <recommendedName>
        <fullName evidence="2">Glucose/Sorbosone dehydrogenase domain-containing protein</fullName>
    </recommendedName>
</protein>
<sequence>MLRVAALLIAMAALMAACAGGFEADAGASPGGGIRLVSIGGFESPVHVTAPPADERRVFVVEQEGRIMVVRGGRKLAEPFLDIRSKVAAGGERGLLSMAFAPDYARTGRFYVYYTDNAGHTRVVEYRRAGEDRADPGSARQVLFQRQPEPNHNGGLLLFGPDGLLYIGLGDGGGSGDPHGPRGNGQDLRTWLGKLLRIDPRASGGRPYRVPRSNPFVSRRGARPEIYAYGLRNPWRYSFDRATGDLTVADVGESAIEEVSFRRRGRGRGANFGWRVFEGRRRFASGESAPRAVAPVIERRHSQGACSITGGVVVRDPALRSLAGRYVFSDICDGRILSSRLSGRGASRVRATGLRAGSPSSFGEDARGRVYVASLDGPVYRLSAR</sequence>
<organism evidence="3">
    <name type="scientific">uncultured Solirubrobacteraceae bacterium</name>
    <dbReference type="NCBI Taxonomy" id="1162706"/>
    <lineage>
        <taxon>Bacteria</taxon>
        <taxon>Bacillati</taxon>
        <taxon>Actinomycetota</taxon>
        <taxon>Thermoleophilia</taxon>
        <taxon>Solirubrobacterales</taxon>
        <taxon>Solirubrobacteraceae</taxon>
        <taxon>environmental samples</taxon>
    </lineage>
</organism>
<dbReference type="Gene3D" id="2.120.10.30">
    <property type="entry name" value="TolB, C-terminal domain"/>
    <property type="match status" value="1"/>
</dbReference>
<keyword evidence="1" id="KW-0732">Signal</keyword>
<feature type="signal peptide" evidence="1">
    <location>
        <begin position="1"/>
        <end position="19"/>
    </location>
</feature>